<dbReference type="Proteomes" id="UP001334084">
    <property type="component" value="Chromosome 2"/>
</dbReference>
<protein>
    <recommendedName>
        <fullName evidence="3">LAGLIDADG homing endonuclease</fullName>
    </recommendedName>
</protein>
<evidence type="ECO:0000313" key="1">
    <source>
        <dbReference type="EMBL" id="WUR02502.1"/>
    </source>
</evidence>
<proteinExistence type="predicted"/>
<evidence type="ECO:0000313" key="2">
    <source>
        <dbReference type="Proteomes" id="UP001334084"/>
    </source>
</evidence>
<organism evidence="1 2">
    <name type="scientific">Vairimorpha necatrix</name>
    <dbReference type="NCBI Taxonomy" id="6039"/>
    <lineage>
        <taxon>Eukaryota</taxon>
        <taxon>Fungi</taxon>
        <taxon>Fungi incertae sedis</taxon>
        <taxon>Microsporidia</taxon>
        <taxon>Nosematidae</taxon>
        <taxon>Vairimorpha</taxon>
    </lineage>
</organism>
<accession>A0AAX4J952</accession>
<dbReference type="RefSeq" id="XP_065328647.1">
    <property type="nucleotide sequence ID" value="XM_065472575.1"/>
</dbReference>
<evidence type="ECO:0008006" key="3">
    <source>
        <dbReference type="Google" id="ProtNLM"/>
    </source>
</evidence>
<dbReference type="EMBL" id="CP142727">
    <property type="protein sequence ID" value="WUR02502.1"/>
    <property type="molecule type" value="Genomic_DNA"/>
</dbReference>
<gene>
    <name evidence="1" type="ORF">VNE69_02029</name>
</gene>
<keyword evidence="2" id="KW-1185">Reference proteome</keyword>
<name>A0AAX4J952_9MICR</name>
<dbReference type="GeneID" id="90540319"/>
<sequence length="289" mass="34990">MFLFIFFVLGSDIVDNNHFIPRILVFKSQKENEHGIVTKLEQNKVNNKKSEKIIRERDFSSRKSVVSSELSNVKMKNIKLYDLENFVWFMKAKYIEYHNAHKVENNLNDNEKLNLFNNFLILWNSEKVDVDGPSGSYKFQSNKIYNRYKNFCRKNNIWIKYYCEINNKYLPQIKNEIKRSSIQDFSKKIIIDNLELISQAMAYFEKLFPKYLNYRLHANLLKTLYKLIIERFPLLFEYFNIIERFIDLYEMIINQCIKKVDDSIRIKFILKKMSCNITKIINEQDFFFK</sequence>
<dbReference type="AlphaFoldDB" id="A0AAX4J952"/>
<dbReference type="KEGG" id="vnx:VNE69_02029"/>
<reference evidence="1" key="1">
    <citation type="journal article" date="2024" name="BMC Genomics">
        <title>Functional annotation of a divergent genome using sequence and structure-based similarity.</title>
        <authorList>
            <person name="Svedberg D."/>
            <person name="Winiger R.R."/>
            <person name="Berg A."/>
            <person name="Sharma H."/>
            <person name="Tellgren-Roth C."/>
            <person name="Debrunner-Vossbrinck B.A."/>
            <person name="Vossbrinck C.R."/>
            <person name="Barandun J."/>
        </authorList>
    </citation>
    <scope>NUCLEOTIDE SEQUENCE</scope>
    <source>
        <strain evidence="1">Illinois isolate</strain>
    </source>
</reference>